<gene>
    <name evidence="1" type="ORF">SAMN05216214_11591</name>
</gene>
<organism evidence="1 2">
    <name type="scientific">Atopomonas hussainii</name>
    <dbReference type="NCBI Taxonomy" id="1429083"/>
    <lineage>
        <taxon>Bacteria</taxon>
        <taxon>Pseudomonadati</taxon>
        <taxon>Pseudomonadota</taxon>
        <taxon>Gammaproteobacteria</taxon>
        <taxon>Pseudomonadales</taxon>
        <taxon>Pseudomonadaceae</taxon>
        <taxon>Atopomonas</taxon>
    </lineage>
</organism>
<dbReference type="AlphaFoldDB" id="A0A1H7RR03"/>
<keyword evidence="2" id="KW-1185">Reference proteome</keyword>
<name>A0A1H7RR03_9GAMM</name>
<evidence type="ECO:0000313" key="1">
    <source>
        <dbReference type="EMBL" id="SEL62642.1"/>
    </source>
</evidence>
<accession>A0A1H7RR03</accession>
<sequence length="36" mass="3987">MRLTRYAHKTCTTASFVALYAAETGLPPLRSLYLGL</sequence>
<dbReference type="Proteomes" id="UP000185766">
    <property type="component" value="Unassembled WGS sequence"/>
</dbReference>
<dbReference type="EMBL" id="FOAS01000015">
    <property type="protein sequence ID" value="SEL62642.1"/>
    <property type="molecule type" value="Genomic_DNA"/>
</dbReference>
<reference evidence="1 2" key="1">
    <citation type="submission" date="2016-10" db="EMBL/GenBank/DDBJ databases">
        <authorList>
            <person name="de Groot N.N."/>
        </authorList>
    </citation>
    <scope>NUCLEOTIDE SEQUENCE [LARGE SCALE GENOMIC DNA]</scope>
    <source>
        <strain evidence="1 2">JCM 19513</strain>
    </source>
</reference>
<evidence type="ECO:0000313" key="2">
    <source>
        <dbReference type="Proteomes" id="UP000185766"/>
    </source>
</evidence>
<proteinExistence type="predicted"/>
<protein>
    <submittedName>
        <fullName evidence="1">Uncharacterized protein</fullName>
    </submittedName>
</protein>